<evidence type="ECO:0000313" key="3">
    <source>
        <dbReference type="Proteomes" id="UP000231267"/>
    </source>
</evidence>
<proteinExistence type="predicted"/>
<dbReference type="InterPro" id="IPR047960">
    <property type="entry name" value="Transpos_IS1380"/>
</dbReference>
<dbReference type="Proteomes" id="UP000231267">
    <property type="component" value="Unassembled WGS sequence"/>
</dbReference>
<evidence type="ECO:0000313" key="2">
    <source>
        <dbReference type="EMBL" id="PIW66245.1"/>
    </source>
</evidence>
<evidence type="ECO:0000259" key="1">
    <source>
        <dbReference type="Pfam" id="PF13701"/>
    </source>
</evidence>
<sequence length="435" mass="51237">MRYGPKNLRITFTAKTLSHFGGVYLLYQFLTKLGLKSRIAHDIHLIQRNHRYSLSDMLLALVYPMMLGLDRIETTYLLRRNGVFQYLTGLPSYPNPTALRRFLLRINPQALREVFQLHGRLRNQFIQKPALHKHLIFDLDSTVLTVYGKLQGAKIGYNPHKRGRPSYHPVICFEAHTKDCWHAIFRPGNTYPGSVALDLIKSSLAKLPYGIRSLRLRGDVGFYDHQLIEFLDEKNIGYAIIAKLTQPLQRKLSIIRFRSISPLWQVGSFSYQPMGWQKPHKFIVMRKRLPESHSEQVQLTLFQLDDWAYHILVTNLPLRPENIWRFYHDRAGIELIIRQLKHDYPLGKIPTRNFTANEIHFHLLLLAYNLINWFKRLCLPEEFQSITLGTLRNQLLIVPGQLVYTDNRPTLKLPENFLYREVFEYALRNIRRMRI</sequence>
<name>A0A2J0LEF6_9BACT</name>
<comment type="caution">
    <text evidence="2">The sequence shown here is derived from an EMBL/GenBank/DDBJ whole genome shotgun (WGS) entry which is preliminary data.</text>
</comment>
<dbReference type="Pfam" id="PF13701">
    <property type="entry name" value="DDE_Tnp_1_4"/>
    <property type="match status" value="1"/>
</dbReference>
<dbReference type="AlphaFoldDB" id="A0A2J0LEF6"/>
<dbReference type="InterPro" id="IPR012337">
    <property type="entry name" value="RNaseH-like_sf"/>
</dbReference>
<dbReference type="EMBL" id="PFGP01000100">
    <property type="protein sequence ID" value="PIW66245.1"/>
    <property type="molecule type" value="Genomic_DNA"/>
</dbReference>
<reference evidence="2 3" key="1">
    <citation type="submission" date="2017-09" db="EMBL/GenBank/DDBJ databases">
        <title>Depth-based differentiation of microbial function through sediment-hosted aquifers and enrichment of novel symbionts in the deep terrestrial subsurface.</title>
        <authorList>
            <person name="Probst A.J."/>
            <person name="Ladd B."/>
            <person name="Jarett J.K."/>
            <person name="Geller-Mcgrath D.E."/>
            <person name="Sieber C.M."/>
            <person name="Emerson J.B."/>
            <person name="Anantharaman K."/>
            <person name="Thomas B.C."/>
            <person name="Malmstrom R."/>
            <person name="Stieglmeier M."/>
            <person name="Klingl A."/>
            <person name="Woyke T."/>
            <person name="Ryan C.M."/>
            <person name="Banfield J.F."/>
        </authorList>
    </citation>
    <scope>NUCLEOTIDE SEQUENCE [LARGE SCALE GENOMIC DNA]</scope>
    <source>
        <strain evidence="2">CG12_big_fil_rev_8_21_14_0_65_43_15</strain>
    </source>
</reference>
<accession>A0A2J0LEF6</accession>
<protein>
    <recommendedName>
        <fullName evidence="1">Transposase DDE domain-containing protein</fullName>
    </recommendedName>
</protein>
<dbReference type="InterPro" id="IPR025668">
    <property type="entry name" value="Tnp_DDE_dom"/>
</dbReference>
<feature type="domain" description="Transposase DDE" evidence="1">
    <location>
        <begin position="6"/>
        <end position="434"/>
    </location>
</feature>
<dbReference type="NCBIfam" id="NF033539">
    <property type="entry name" value="transpos_IS1380"/>
    <property type="match status" value="1"/>
</dbReference>
<dbReference type="SUPFAM" id="SSF53098">
    <property type="entry name" value="Ribonuclease H-like"/>
    <property type="match status" value="1"/>
</dbReference>
<gene>
    <name evidence="2" type="ORF">COW11_04335</name>
</gene>
<organism evidence="2 3">
    <name type="scientific">Candidatus Taenaricola geysiri</name>
    <dbReference type="NCBI Taxonomy" id="1974752"/>
    <lineage>
        <taxon>Bacteria</taxon>
        <taxon>Pseudomonadati</taxon>
        <taxon>Candidatus Omnitrophota</taxon>
        <taxon>Candidatus Taenaricola</taxon>
    </lineage>
</organism>